<sequence length="202" mass="21649">MSSGRKRSEASRLAILEATRFLLAAVGYERLTIEGIAGRAGVGKQTVYRWWGSKSAVVAEAALSGGLSQQVEPLPDTGHIANDLREWSRAWVARLTSPEGSGLVLALTAATVDNQEVADRLYRHFTEPHETSLLQRLASAQRAGQIDSDADLPTVASTLVGSLLYRVLARQRPPTADDANALVALVLKGCAPQHEGADAVRR</sequence>
<evidence type="ECO:0000313" key="6">
    <source>
        <dbReference type="EMBL" id="GES15860.1"/>
    </source>
</evidence>
<dbReference type="Pfam" id="PF00440">
    <property type="entry name" value="TetR_N"/>
    <property type="match status" value="1"/>
</dbReference>
<protein>
    <submittedName>
        <fullName evidence="6">TetR family transcriptional regulator</fullName>
    </submittedName>
</protein>
<dbReference type="InterPro" id="IPR050109">
    <property type="entry name" value="HTH-type_TetR-like_transc_reg"/>
</dbReference>
<dbReference type="SUPFAM" id="SSF46689">
    <property type="entry name" value="Homeodomain-like"/>
    <property type="match status" value="1"/>
</dbReference>
<evidence type="ECO:0000256" key="1">
    <source>
        <dbReference type="ARBA" id="ARBA00023015"/>
    </source>
</evidence>
<evidence type="ECO:0000259" key="5">
    <source>
        <dbReference type="PROSITE" id="PS50977"/>
    </source>
</evidence>
<keyword evidence="2 4" id="KW-0238">DNA-binding</keyword>
<evidence type="ECO:0000313" key="7">
    <source>
        <dbReference type="Proteomes" id="UP000331127"/>
    </source>
</evidence>
<dbReference type="GO" id="GO:0000976">
    <property type="term" value="F:transcription cis-regulatory region binding"/>
    <property type="evidence" value="ECO:0007669"/>
    <property type="project" value="TreeGrafter"/>
</dbReference>
<dbReference type="Proteomes" id="UP000331127">
    <property type="component" value="Unassembled WGS sequence"/>
</dbReference>
<dbReference type="PRINTS" id="PR00455">
    <property type="entry name" value="HTHTETR"/>
</dbReference>
<dbReference type="InterPro" id="IPR001647">
    <property type="entry name" value="HTH_TetR"/>
</dbReference>
<dbReference type="Gene3D" id="1.10.10.60">
    <property type="entry name" value="Homeodomain-like"/>
    <property type="match status" value="1"/>
</dbReference>
<evidence type="ECO:0000256" key="3">
    <source>
        <dbReference type="ARBA" id="ARBA00023163"/>
    </source>
</evidence>
<feature type="DNA-binding region" description="H-T-H motif" evidence="4">
    <location>
        <begin position="32"/>
        <end position="51"/>
    </location>
</feature>
<feature type="domain" description="HTH tetR-type" evidence="5">
    <location>
        <begin position="9"/>
        <end position="69"/>
    </location>
</feature>
<dbReference type="RefSeq" id="WP_155360949.1">
    <property type="nucleotide sequence ID" value="NZ_BAAAHL010000017.1"/>
</dbReference>
<evidence type="ECO:0000256" key="2">
    <source>
        <dbReference type="ARBA" id="ARBA00023125"/>
    </source>
</evidence>
<dbReference type="PANTHER" id="PTHR30055">
    <property type="entry name" value="HTH-TYPE TRANSCRIPTIONAL REGULATOR RUTR"/>
    <property type="match status" value="1"/>
</dbReference>
<keyword evidence="3" id="KW-0804">Transcription</keyword>
<dbReference type="PROSITE" id="PS50977">
    <property type="entry name" value="HTH_TETR_2"/>
    <property type="match status" value="1"/>
</dbReference>
<dbReference type="SUPFAM" id="SSF48498">
    <property type="entry name" value="Tetracyclin repressor-like, C-terminal domain"/>
    <property type="match status" value="1"/>
</dbReference>
<evidence type="ECO:0000256" key="4">
    <source>
        <dbReference type="PROSITE-ProRule" id="PRU00335"/>
    </source>
</evidence>
<dbReference type="PANTHER" id="PTHR30055:SF148">
    <property type="entry name" value="TETR-FAMILY TRANSCRIPTIONAL REGULATOR"/>
    <property type="match status" value="1"/>
</dbReference>
<dbReference type="InterPro" id="IPR011075">
    <property type="entry name" value="TetR_C"/>
</dbReference>
<dbReference type="AlphaFoldDB" id="A0A5M3X460"/>
<dbReference type="GO" id="GO:0003700">
    <property type="term" value="F:DNA-binding transcription factor activity"/>
    <property type="evidence" value="ECO:0007669"/>
    <property type="project" value="TreeGrafter"/>
</dbReference>
<dbReference type="OrthoDB" id="9796019at2"/>
<dbReference type="Gene3D" id="1.10.357.10">
    <property type="entry name" value="Tetracycline Repressor, domain 2"/>
    <property type="match status" value="1"/>
</dbReference>
<name>A0A5M3X460_9ACTN</name>
<dbReference type="EMBL" id="BLAE01000085">
    <property type="protein sequence ID" value="GES15860.1"/>
    <property type="molecule type" value="Genomic_DNA"/>
</dbReference>
<dbReference type="Pfam" id="PF16859">
    <property type="entry name" value="TetR_C_11"/>
    <property type="match status" value="1"/>
</dbReference>
<gene>
    <name evidence="6" type="ORF">Amac_094580</name>
</gene>
<keyword evidence="1" id="KW-0805">Transcription regulation</keyword>
<reference evidence="6 7" key="1">
    <citation type="submission" date="2019-10" db="EMBL/GenBank/DDBJ databases">
        <title>Whole genome shotgun sequence of Acrocarpospora macrocephala NBRC 16266.</title>
        <authorList>
            <person name="Ichikawa N."/>
            <person name="Kimura A."/>
            <person name="Kitahashi Y."/>
            <person name="Komaki H."/>
            <person name="Oguchi A."/>
        </authorList>
    </citation>
    <scope>NUCLEOTIDE SEQUENCE [LARGE SCALE GENOMIC DNA]</scope>
    <source>
        <strain evidence="6 7">NBRC 16266</strain>
    </source>
</reference>
<keyword evidence="7" id="KW-1185">Reference proteome</keyword>
<dbReference type="InterPro" id="IPR036271">
    <property type="entry name" value="Tet_transcr_reg_TetR-rel_C_sf"/>
</dbReference>
<dbReference type="InterPro" id="IPR009057">
    <property type="entry name" value="Homeodomain-like_sf"/>
</dbReference>
<organism evidence="6 7">
    <name type="scientific">Acrocarpospora macrocephala</name>
    <dbReference type="NCBI Taxonomy" id="150177"/>
    <lineage>
        <taxon>Bacteria</taxon>
        <taxon>Bacillati</taxon>
        <taxon>Actinomycetota</taxon>
        <taxon>Actinomycetes</taxon>
        <taxon>Streptosporangiales</taxon>
        <taxon>Streptosporangiaceae</taxon>
        <taxon>Acrocarpospora</taxon>
    </lineage>
</organism>
<proteinExistence type="predicted"/>
<comment type="caution">
    <text evidence="6">The sequence shown here is derived from an EMBL/GenBank/DDBJ whole genome shotgun (WGS) entry which is preliminary data.</text>
</comment>
<accession>A0A5M3X460</accession>